<feature type="transmembrane region" description="Helical" evidence="2">
    <location>
        <begin position="216"/>
        <end position="241"/>
    </location>
</feature>
<reference evidence="3" key="1">
    <citation type="submission" date="2022-07" db="EMBL/GenBank/DDBJ databases">
        <title>Genome Sequence of Xylaria arbuscula.</title>
        <authorList>
            <person name="Buettner E."/>
        </authorList>
    </citation>
    <scope>NUCLEOTIDE SEQUENCE</scope>
    <source>
        <strain evidence="3">VT107</strain>
    </source>
</reference>
<keyword evidence="2" id="KW-0812">Transmembrane</keyword>
<proteinExistence type="predicted"/>
<feature type="region of interest" description="Disordered" evidence="1">
    <location>
        <begin position="189"/>
        <end position="212"/>
    </location>
</feature>
<evidence type="ECO:0000313" key="3">
    <source>
        <dbReference type="EMBL" id="KAJ3551605.1"/>
    </source>
</evidence>
<name>A0A9W8N350_9PEZI</name>
<sequence length="296" mass="31531">MVAWWSPPGANRILAPYSAIRPPHGLREYDLEGIVMANLGPLTTVYVPSGTGCHSTHVAIADSERTYIQQGTISDCFPSGFNPDPKSYYYSPGICPQGFTYACSGNVGLPDVTAATCCPTISDQNPCFSLFKSDDFLSVDVLSYKHAIPTSVGTTTMPCWAGGTVFANGLVVRRGAGDREWPIIPTETTVTVTSGDPQTSHNPPYQPGQGSSNLSAGATAGIVVALIAVLLLMAGLAVAAYRCGKKRTVKPVKEQDPFDRDAEDIWGEAKLSAHEVEEQRSAQELTSSRDPAELMA</sequence>
<comment type="caution">
    <text evidence="3">The sequence shown here is derived from an EMBL/GenBank/DDBJ whole genome shotgun (WGS) entry which is preliminary data.</text>
</comment>
<dbReference type="Proteomes" id="UP001148614">
    <property type="component" value="Unassembled WGS sequence"/>
</dbReference>
<keyword evidence="2" id="KW-0472">Membrane</keyword>
<gene>
    <name evidence="3" type="ORF">NPX13_g11320</name>
</gene>
<dbReference type="AlphaFoldDB" id="A0A9W8N350"/>
<feature type="compositionally biased region" description="Basic and acidic residues" evidence="1">
    <location>
        <begin position="272"/>
        <end position="281"/>
    </location>
</feature>
<feature type="compositionally biased region" description="Polar residues" evidence="1">
    <location>
        <begin position="194"/>
        <end position="212"/>
    </location>
</feature>
<keyword evidence="2" id="KW-1133">Transmembrane helix</keyword>
<accession>A0A9W8N350</accession>
<evidence type="ECO:0000256" key="1">
    <source>
        <dbReference type="SAM" id="MobiDB-lite"/>
    </source>
</evidence>
<dbReference type="EMBL" id="JANPWZ010003698">
    <property type="protein sequence ID" value="KAJ3551605.1"/>
    <property type="molecule type" value="Genomic_DNA"/>
</dbReference>
<protein>
    <submittedName>
        <fullName evidence="3">Uncharacterized protein</fullName>
    </submittedName>
</protein>
<feature type="region of interest" description="Disordered" evidence="1">
    <location>
        <begin position="272"/>
        <end position="296"/>
    </location>
</feature>
<evidence type="ECO:0000256" key="2">
    <source>
        <dbReference type="SAM" id="Phobius"/>
    </source>
</evidence>
<organism evidence="3 4">
    <name type="scientific">Xylaria arbuscula</name>
    <dbReference type="NCBI Taxonomy" id="114810"/>
    <lineage>
        <taxon>Eukaryota</taxon>
        <taxon>Fungi</taxon>
        <taxon>Dikarya</taxon>
        <taxon>Ascomycota</taxon>
        <taxon>Pezizomycotina</taxon>
        <taxon>Sordariomycetes</taxon>
        <taxon>Xylariomycetidae</taxon>
        <taxon>Xylariales</taxon>
        <taxon>Xylariaceae</taxon>
        <taxon>Xylaria</taxon>
    </lineage>
</organism>
<dbReference type="VEuPathDB" id="FungiDB:F4678DRAFT_483026"/>
<keyword evidence="4" id="KW-1185">Reference proteome</keyword>
<evidence type="ECO:0000313" key="4">
    <source>
        <dbReference type="Proteomes" id="UP001148614"/>
    </source>
</evidence>